<name>A0ABT4BMI0_9STAP</name>
<protein>
    <submittedName>
        <fullName evidence="1">Uncharacterized protein</fullName>
    </submittedName>
</protein>
<comment type="caution">
    <text evidence="1">The sequence shown here is derived from an EMBL/GenBank/DDBJ whole genome shotgun (WGS) entry which is preliminary data.</text>
</comment>
<dbReference type="RefSeq" id="WP_145458168.1">
    <property type="nucleotide sequence ID" value="NZ_JANSLD010000027.1"/>
</dbReference>
<accession>A0ABT4BMI0</accession>
<dbReference type="Proteomes" id="UP001072952">
    <property type="component" value="Unassembled WGS sequence"/>
</dbReference>
<organism evidence="1 2">
    <name type="scientific">Staphylococcus pettenkoferi</name>
    <dbReference type="NCBI Taxonomy" id="170573"/>
    <lineage>
        <taxon>Bacteria</taxon>
        <taxon>Bacillati</taxon>
        <taxon>Bacillota</taxon>
        <taxon>Bacilli</taxon>
        <taxon>Bacillales</taxon>
        <taxon>Staphylococcaceae</taxon>
        <taxon>Staphylococcus</taxon>
    </lineage>
</organism>
<reference evidence="1" key="2">
    <citation type="submission" date="2022-08" db="EMBL/GenBank/DDBJ databases">
        <authorList>
            <person name="Magnan C."/>
        </authorList>
    </citation>
    <scope>NUCLEOTIDE SEQUENCE</scope>
    <source>
        <strain evidence="1">NSP012P</strain>
    </source>
</reference>
<proteinExistence type="predicted"/>
<gene>
    <name evidence="1" type="ORF">NW133_07280</name>
</gene>
<sequence>MIDYDKLQHIKDLNTPFYSLYRVPDTSIQLIIDTDAHEVEQAHADKDKMMKVRQDFSLIAYLRQRGILHD</sequence>
<dbReference type="EMBL" id="JANSLD010000027">
    <property type="protein sequence ID" value="MCY1583329.1"/>
    <property type="molecule type" value="Genomic_DNA"/>
</dbReference>
<evidence type="ECO:0000313" key="1">
    <source>
        <dbReference type="EMBL" id="MCY1583329.1"/>
    </source>
</evidence>
<evidence type="ECO:0000313" key="2">
    <source>
        <dbReference type="Proteomes" id="UP001072952"/>
    </source>
</evidence>
<reference evidence="1" key="1">
    <citation type="journal article" date="2022" name="Int. J. Mol. Sci.">
        <title>Phenotypic and Genotypic Virulence Characterisation of Staphylococcus pettenkoferi Strains Isolated from Human Bloodstream and Diabetic Foot Infections.</title>
        <authorList>
            <person name="Magnan C."/>
            <person name="Ahmad-Mansour N."/>
            <person name="Pouget C."/>
            <person name="Morsli M."/>
            <person name="Huc-Brandt S."/>
            <person name="Pantel A."/>
            <person name="Dunyach-Remy C."/>
            <person name="Sotto A."/>
            <person name="Molle V."/>
            <person name="Lavigne J.-P."/>
        </authorList>
    </citation>
    <scope>NUCLEOTIDE SEQUENCE</scope>
    <source>
        <strain evidence="1">NSP012P</strain>
    </source>
</reference>
<keyword evidence="2" id="KW-1185">Reference proteome</keyword>